<proteinExistence type="predicted"/>
<dbReference type="SUPFAM" id="SSF46785">
    <property type="entry name" value="Winged helix' DNA-binding domain"/>
    <property type="match status" value="1"/>
</dbReference>
<evidence type="ECO:0000313" key="2">
    <source>
        <dbReference type="Proteomes" id="UP001501867"/>
    </source>
</evidence>
<comment type="caution">
    <text evidence="1">The sequence shown here is derived from an EMBL/GenBank/DDBJ whole genome shotgun (WGS) entry which is preliminary data.</text>
</comment>
<dbReference type="Proteomes" id="UP001501867">
    <property type="component" value="Unassembled WGS sequence"/>
</dbReference>
<evidence type="ECO:0008006" key="3">
    <source>
        <dbReference type="Google" id="ProtNLM"/>
    </source>
</evidence>
<keyword evidence="2" id="KW-1185">Reference proteome</keyword>
<dbReference type="RefSeq" id="WP_344160691.1">
    <property type="nucleotide sequence ID" value="NZ_BAAABV010000017.1"/>
</dbReference>
<sequence>MKPIGYWLNRTDRALTATMNTLLADFGLTRLAWQVLKVVEDDPRATDTTVRTVLAANAGPEALTAAIGAVLSGGWVVRPEPGRLALTGDGRARLAEVALRVGDFRELSTAGISHGEYAAAVGVLERMTRNLEQAARVRPGRGGGGRR</sequence>
<protein>
    <recommendedName>
        <fullName evidence="3">MarR family transcriptional regulator</fullName>
    </recommendedName>
</protein>
<gene>
    <name evidence="1" type="ORF">GCM10010302_38770</name>
</gene>
<dbReference type="InterPro" id="IPR036388">
    <property type="entry name" value="WH-like_DNA-bd_sf"/>
</dbReference>
<organism evidence="1 2">
    <name type="scientific">Streptomyces polychromogenes</name>
    <dbReference type="NCBI Taxonomy" id="67342"/>
    <lineage>
        <taxon>Bacteria</taxon>
        <taxon>Bacillati</taxon>
        <taxon>Actinomycetota</taxon>
        <taxon>Actinomycetes</taxon>
        <taxon>Kitasatosporales</taxon>
        <taxon>Streptomycetaceae</taxon>
        <taxon>Streptomyces</taxon>
    </lineage>
</organism>
<accession>A0ABN0VFN8</accession>
<dbReference type="Gene3D" id="1.10.10.10">
    <property type="entry name" value="Winged helix-like DNA-binding domain superfamily/Winged helix DNA-binding domain"/>
    <property type="match status" value="1"/>
</dbReference>
<name>A0ABN0VFN8_9ACTN</name>
<dbReference type="EMBL" id="BAAABV010000017">
    <property type="protein sequence ID" value="GAA0296324.1"/>
    <property type="molecule type" value="Genomic_DNA"/>
</dbReference>
<dbReference type="InterPro" id="IPR036390">
    <property type="entry name" value="WH_DNA-bd_sf"/>
</dbReference>
<reference evidence="1 2" key="1">
    <citation type="journal article" date="2019" name="Int. J. Syst. Evol. Microbiol.">
        <title>The Global Catalogue of Microorganisms (GCM) 10K type strain sequencing project: providing services to taxonomists for standard genome sequencing and annotation.</title>
        <authorList>
            <consortium name="The Broad Institute Genomics Platform"/>
            <consortium name="The Broad Institute Genome Sequencing Center for Infectious Disease"/>
            <person name="Wu L."/>
            <person name="Ma J."/>
        </authorList>
    </citation>
    <scope>NUCLEOTIDE SEQUENCE [LARGE SCALE GENOMIC DNA]</scope>
    <source>
        <strain evidence="1 2">JCM 4505</strain>
    </source>
</reference>
<evidence type="ECO:0000313" key="1">
    <source>
        <dbReference type="EMBL" id="GAA0296324.1"/>
    </source>
</evidence>